<organism evidence="8 9">
    <name type="scientific">Luteimonas rhizosphaericola</name>
    <dbReference type="NCBI Taxonomy" id="3042024"/>
    <lineage>
        <taxon>Bacteria</taxon>
        <taxon>Pseudomonadati</taxon>
        <taxon>Pseudomonadota</taxon>
        <taxon>Gammaproteobacteria</taxon>
        <taxon>Lysobacterales</taxon>
        <taxon>Lysobacteraceae</taxon>
        <taxon>Luteimonas</taxon>
    </lineage>
</organism>
<dbReference type="InterPro" id="IPR050638">
    <property type="entry name" value="AA-Vitamin_Transporters"/>
</dbReference>
<evidence type="ECO:0000256" key="1">
    <source>
        <dbReference type="ARBA" id="ARBA00004141"/>
    </source>
</evidence>
<feature type="transmembrane region" description="Helical" evidence="6">
    <location>
        <begin position="36"/>
        <end position="55"/>
    </location>
</feature>
<sequence length="303" mass="31447">MSASPSAIVLALASVYLVWGSTYLAIRFALEGGWPPLLMGGVRFLACGIGLYAFLRWRGVAAPTRRQWRNAAFVGVLLLGMGNGLVCVAEQTVSSGLAAVAVASMPLWMALFAMLRGERPVRMEWLGLGVGFVGVAWLNAGSSLSATPAGLVALLVAAIAWAFGSVWSRGRDLPAPFMSAAAQMLCGGAAMLIVGLALGERFADWPTPRGLLSVGYLATFGSLIGFSAYIWLLQHVRPALAGSYAYVNPVIAVLLGASLAGERFGAHELGAMAVVLAGVVAITLARARKAPAPVPPRPADAEA</sequence>
<comment type="similarity">
    <text evidence="2">Belongs to the EamA transporter family.</text>
</comment>
<protein>
    <submittedName>
        <fullName evidence="8">Drug/metabolite exporter YedA</fullName>
    </submittedName>
</protein>
<feature type="transmembrane region" description="Helical" evidence="6">
    <location>
        <begin position="211"/>
        <end position="232"/>
    </location>
</feature>
<evidence type="ECO:0000256" key="4">
    <source>
        <dbReference type="ARBA" id="ARBA00022989"/>
    </source>
</evidence>
<evidence type="ECO:0000256" key="3">
    <source>
        <dbReference type="ARBA" id="ARBA00022692"/>
    </source>
</evidence>
<feature type="transmembrane region" description="Helical" evidence="6">
    <location>
        <begin position="150"/>
        <end position="168"/>
    </location>
</feature>
<feature type="transmembrane region" description="Helical" evidence="6">
    <location>
        <begin position="7"/>
        <end position="30"/>
    </location>
</feature>
<dbReference type="PANTHER" id="PTHR32322:SF2">
    <property type="entry name" value="EAMA DOMAIN-CONTAINING PROTEIN"/>
    <property type="match status" value="1"/>
</dbReference>
<dbReference type="InterPro" id="IPR000620">
    <property type="entry name" value="EamA_dom"/>
</dbReference>
<dbReference type="NCBIfam" id="NF008432">
    <property type="entry name" value="PRK11272.1"/>
    <property type="match status" value="1"/>
</dbReference>
<evidence type="ECO:0000313" key="8">
    <source>
        <dbReference type="EMBL" id="MDH5831732.1"/>
    </source>
</evidence>
<feature type="transmembrane region" description="Helical" evidence="6">
    <location>
        <begin position="269"/>
        <end position="287"/>
    </location>
</feature>
<dbReference type="SUPFAM" id="SSF103481">
    <property type="entry name" value="Multidrug resistance efflux transporter EmrE"/>
    <property type="match status" value="2"/>
</dbReference>
<name>A0ABT6JMG6_9GAMM</name>
<gene>
    <name evidence="8" type="primary">yedA</name>
    <name evidence="8" type="ORF">QFW80_14515</name>
</gene>
<feature type="domain" description="EamA" evidence="7">
    <location>
        <begin position="150"/>
        <end position="283"/>
    </location>
</feature>
<keyword evidence="4 6" id="KW-1133">Transmembrane helix</keyword>
<comment type="caution">
    <text evidence="8">The sequence shown here is derived from an EMBL/GenBank/DDBJ whole genome shotgun (WGS) entry which is preliminary data.</text>
</comment>
<feature type="domain" description="EamA" evidence="7">
    <location>
        <begin position="8"/>
        <end position="139"/>
    </location>
</feature>
<dbReference type="Proteomes" id="UP001156831">
    <property type="component" value="Unassembled WGS sequence"/>
</dbReference>
<feature type="transmembrane region" description="Helical" evidence="6">
    <location>
        <begin position="67"/>
        <end position="86"/>
    </location>
</feature>
<dbReference type="Pfam" id="PF00892">
    <property type="entry name" value="EamA"/>
    <property type="match status" value="2"/>
</dbReference>
<keyword evidence="9" id="KW-1185">Reference proteome</keyword>
<dbReference type="InterPro" id="IPR037185">
    <property type="entry name" value="EmrE-like"/>
</dbReference>
<evidence type="ECO:0000313" key="9">
    <source>
        <dbReference type="Proteomes" id="UP001156831"/>
    </source>
</evidence>
<feature type="transmembrane region" description="Helical" evidence="6">
    <location>
        <begin position="92"/>
        <end position="113"/>
    </location>
</feature>
<evidence type="ECO:0000256" key="6">
    <source>
        <dbReference type="SAM" id="Phobius"/>
    </source>
</evidence>
<accession>A0ABT6JMG6</accession>
<dbReference type="PANTHER" id="PTHR32322">
    <property type="entry name" value="INNER MEMBRANE TRANSPORTER"/>
    <property type="match status" value="1"/>
</dbReference>
<evidence type="ECO:0000256" key="5">
    <source>
        <dbReference type="ARBA" id="ARBA00023136"/>
    </source>
</evidence>
<comment type="subcellular location">
    <subcellularLocation>
        <location evidence="1">Membrane</location>
        <topology evidence="1">Multi-pass membrane protein</topology>
    </subcellularLocation>
</comment>
<feature type="transmembrane region" description="Helical" evidence="6">
    <location>
        <begin position="125"/>
        <end position="144"/>
    </location>
</feature>
<keyword evidence="5 6" id="KW-0472">Membrane</keyword>
<feature type="transmembrane region" description="Helical" evidence="6">
    <location>
        <begin position="180"/>
        <end position="199"/>
    </location>
</feature>
<proteinExistence type="inferred from homology"/>
<keyword evidence="3 6" id="KW-0812">Transmembrane</keyword>
<dbReference type="EMBL" id="JARXRN010000028">
    <property type="protein sequence ID" value="MDH5831732.1"/>
    <property type="molecule type" value="Genomic_DNA"/>
</dbReference>
<evidence type="ECO:0000259" key="7">
    <source>
        <dbReference type="Pfam" id="PF00892"/>
    </source>
</evidence>
<feature type="transmembrane region" description="Helical" evidence="6">
    <location>
        <begin position="239"/>
        <end position="257"/>
    </location>
</feature>
<reference evidence="8 9" key="1">
    <citation type="submission" date="2023-04" db="EMBL/GenBank/DDBJ databases">
        <title>Luteimonas sp. M1R5S18.</title>
        <authorList>
            <person name="Sun J.-Q."/>
        </authorList>
    </citation>
    <scope>NUCLEOTIDE SEQUENCE [LARGE SCALE GENOMIC DNA]</scope>
    <source>
        <strain evidence="8 9">M1R5S18</strain>
    </source>
</reference>
<evidence type="ECO:0000256" key="2">
    <source>
        <dbReference type="ARBA" id="ARBA00007362"/>
    </source>
</evidence>